<dbReference type="EMBL" id="BMRB01000011">
    <property type="protein sequence ID" value="GGS59390.1"/>
    <property type="molecule type" value="Genomic_DNA"/>
</dbReference>
<dbReference type="RefSeq" id="WP_189214257.1">
    <property type="nucleotide sequence ID" value="NZ_BMRB01000011.1"/>
</dbReference>
<reference evidence="2" key="1">
    <citation type="journal article" date="2014" name="Int. J. Syst. Evol. Microbiol.">
        <title>Complete genome sequence of Corynebacterium casei LMG S-19264T (=DSM 44701T), isolated from a smear-ripened cheese.</title>
        <authorList>
            <consortium name="US DOE Joint Genome Institute (JGI-PGF)"/>
            <person name="Walter F."/>
            <person name="Albersmeier A."/>
            <person name="Kalinowski J."/>
            <person name="Ruckert C."/>
        </authorList>
    </citation>
    <scope>NUCLEOTIDE SEQUENCE</scope>
    <source>
        <strain evidence="2">JCM 3276</strain>
    </source>
</reference>
<comment type="caution">
    <text evidence="2">The sequence shown here is derived from an EMBL/GenBank/DDBJ whole genome shotgun (WGS) entry which is preliminary data.</text>
</comment>
<dbReference type="Proteomes" id="UP000660680">
    <property type="component" value="Unassembled WGS sequence"/>
</dbReference>
<feature type="region of interest" description="Disordered" evidence="1">
    <location>
        <begin position="84"/>
        <end position="104"/>
    </location>
</feature>
<keyword evidence="3" id="KW-1185">Reference proteome</keyword>
<proteinExistence type="predicted"/>
<evidence type="ECO:0000313" key="2">
    <source>
        <dbReference type="EMBL" id="GGS59390.1"/>
    </source>
</evidence>
<accession>A0A918GUN8</accession>
<gene>
    <name evidence="2" type="ORF">GCM10010171_62920</name>
</gene>
<reference evidence="2" key="2">
    <citation type="submission" date="2020-09" db="EMBL/GenBank/DDBJ databases">
        <authorList>
            <person name="Sun Q."/>
            <person name="Ohkuma M."/>
        </authorList>
    </citation>
    <scope>NUCLEOTIDE SEQUENCE</scope>
    <source>
        <strain evidence="2">JCM 3276</strain>
    </source>
</reference>
<organism evidence="2 3">
    <name type="scientific">Actinokineospora fastidiosa</name>
    <dbReference type="NCBI Taxonomy" id="1816"/>
    <lineage>
        <taxon>Bacteria</taxon>
        <taxon>Bacillati</taxon>
        <taxon>Actinomycetota</taxon>
        <taxon>Actinomycetes</taxon>
        <taxon>Pseudonocardiales</taxon>
        <taxon>Pseudonocardiaceae</taxon>
        <taxon>Actinokineospora</taxon>
    </lineage>
</organism>
<evidence type="ECO:0000256" key="1">
    <source>
        <dbReference type="SAM" id="MobiDB-lite"/>
    </source>
</evidence>
<dbReference type="AlphaFoldDB" id="A0A918GUN8"/>
<name>A0A918GUN8_9PSEU</name>
<sequence>MTMAAAVDLDELPELANLDMTGWHRLPGPVLILYRLWPEDSVDTLLVHSRNNAHGERVNGEGAPVWRCDATLAAVVSALLAVPAPGHPDAPVTPLDANPNIDQM</sequence>
<protein>
    <submittedName>
        <fullName evidence="2">Uncharacterized protein</fullName>
    </submittedName>
</protein>
<evidence type="ECO:0000313" key="3">
    <source>
        <dbReference type="Proteomes" id="UP000660680"/>
    </source>
</evidence>